<evidence type="ECO:0000313" key="4">
    <source>
        <dbReference type="EMBL" id="MDQ0893844.1"/>
    </source>
</evidence>
<dbReference type="RefSeq" id="WP_307040603.1">
    <property type="nucleotide sequence ID" value="NZ_JAUSYY010000001.1"/>
</dbReference>
<reference evidence="4 5" key="1">
    <citation type="submission" date="2023-07" db="EMBL/GenBank/DDBJ databases">
        <title>Comparative genomics of wheat-associated soil bacteria to identify genetic determinants of phenazine resistance.</title>
        <authorList>
            <person name="Mouncey N."/>
        </authorList>
    </citation>
    <scope>NUCLEOTIDE SEQUENCE [LARGE SCALE GENOMIC DNA]</scope>
    <source>
        <strain evidence="4 5">V3I3</strain>
    </source>
</reference>
<gene>
    <name evidence="4" type="ORF">QFZ26_001399</name>
</gene>
<organism evidence="4 5">
    <name type="scientific">Agromyces ramosus</name>
    <dbReference type="NCBI Taxonomy" id="33879"/>
    <lineage>
        <taxon>Bacteria</taxon>
        <taxon>Bacillati</taxon>
        <taxon>Actinomycetota</taxon>
        <taxon>Actinomycetes</taxon>
        <taxon>Micrococcales</taxon>
        <taxon>Microbacteriaceae</taxon>
        <taxon>Agromyces</taxon>
    </lineage>
</organism>
<dbReference type="Pfam" id="PF03713">
    <property type="entry name" value="DUF305"/>
    <property type="match status" value="1"/>
</dbReference>
<dbReference type="InterPro" id="IPR006311">
    <property type="entry name" value="TAT_signal"/>
</dbReference>
<keyword evidence="2" id="KW-0732">Signal</keyword>
<evidence type="ECO:0000313" key="5">
    <source>
        <dbReference type="Proteomes" id="UP001239083"/>
    </source>
</evidence>
<accession>A0ABU0R9X1</accession>
<dbReference type="InterPro" id="IPR012347">
    <property type="entry name" value="Ferritin-like"/>
</dbReference>
<dbReference type="PROSITE" id="PS51257">
    <property type="entry name" value="PROKAR_LIPOPROTEIN"/>
    <property type="match status" value="1"/>
</dbReference>
<dbReference type="Gene3D" id="1.20.1260.10">
    <property type="match status" value="1"/>
</dbReference>
<protein>
    <submittedName>
        <fullName evidence="4">Uncharacterized protein (DUF305 family)</fullName>
    </submittedName>
</protein>
<dbReference type="EMBL" id="JAUSYY010000001">
    <property type="protein sequence ID" value="MDQ0893844.1"/>
    <property type="molecule type" value="Genomic_DNA"/>
</dbReference>
<dbReference type="PROSITE" id="PS51318">
    <property type="entry name" value="TAT"/>
    <property type="match status" value="1"/>
</dbReference>
<evidence type="ECO:0000256" key="1">
    <source>
        <dbReference type="SAM" id="MobiDB-lite"/>
    </source>
</evidence>
<feature type="domain" description="DUF305" evidence="3">
    <location>
        <begin position="69"/>
        <end position="215"/>
    </location>
</feature>
<dbReference type="PANTHER" id="PTHR36933">
    <property type="entry name" value="SLL0788 PROTEIN"/>
    <property type="match status" value="1"/>
</dbReference>
<feature type="chain" id="PRO_5047257625" evidence="2">
    <location>
        <begin position="20"/>
        <end position="219"/>
    </location>
</feature>
<dbReference type="PANTHER" id="PTHR36933:SF1">
    <property type="entry name" value="SLL0788 PROTEIN"/>
    <property type="match status" value="1"/>
</dbReference>
<comment type="caution">
    <text evidence="4">The sequence shown here is derived from an EMBL/GenBank/DDBJ whole genome shotgun (WGS) entry which is preliminary data.</text>
</comment>
<dbReference type="Proteomes" id="UP001239083">
    <property type="component" value="Unassembled WGS sequence"/>
</dbReference>
<proteinExistence type="predicted"/>
<evidence type="ECO:0000256" key="2">
    <source>
        <dbReference type="SAM" id="SignalP"/>
    </source>
</evidence>
<feature type="signal peptide" evidence="2">
    <location>
        <begin position="1"/>
        <end position="19"/>
    </location>
</feature>
<evidence type="ECO:0000259" key="3">
    <source>
        <dbReference type="Pfam" id="PF03713"/>
    </source>
</evidence>
<dbReference type="InterPro" id="IPR005183">
    <property type="entry name" value="DUF305_CopM-like"/>
</dbReference>
<keyword evidence="5" id="KW-1185">Reference proteome</keyword>
<sequence length="219" mass="23594">MVIRRRAAILAAVAAAATAALLSGCTPDAEPAESDGGRTVQLGAPGEEGRELSSDEIAELGQPGYTDADVAFVHGMIMHHEQALVMTSLVGERTARDDLPRLAERLDVSQNDEIAQMTQWLEARGEPLSASEAHHDHGQMPGILTDEQLAELTASSGAAFDRLFLEYMIYHHEGAIAMVDELLSGDGGQESQLFQLASHIDGDQRVEISRMKRLLAELP</sequence>
<feature type="region of interest" description="Disordered" evidence="1">
    <location>
        <begin position="28"/>
        <end position="50"/>
    </location>
</feature>
<name>A0ABU0R9X1_9MICO</name>